<dbReference type="UniPathway" id="UPA00575"/>
<feature type="binding site" evidence="5">
    <location>
        <position position="169"/>
    </location>
    <ligand>
        <name>dUMP</name>
        <dbReference type="ChEBI" id="CHEBI:246422"/>
        <note>ligand shared between dimeric partners</note>
    </ligand>
</feature>
<feature type="binding site" evidence="5">
    <location>
        <begin position="158"/>
        <end position="160"/>
    </location>
    <ligand>
        <name>FAD</name>
        <dbReference type="ChEBI" id="CHEBI:57692"/>
        <note>ligand shared between neighboring subunits</note>
    </ligand>
</feature>
<keyword evidence="2 5" id="KW-0285">Flavoprotein</keyword>
<dbReference type="GO" id="GO:0050797">
    <property type="term" value="F:thymidylate synthase (FAD) activity"/>
    <property type="evidence" value="ECO:0007669"/>
    <property type="project" value="UniProtKB-UniRule"/>
</dbReference>
<dbReference type="RefSeq" id="WP_066663019.1">
    <property type="nucleotide sequence ID" value="NZ_CP011402.1"/>
</dbReference>
<evidence type="ECO:0000256" key="3">
    <source>
        <dbReference type="ARBA" id="ARBA00022727"/>
    </source>
</evidence>
<comment type="pathway">
    <text evidence="5">Pyrimidine metabolism; dTTP biosynthesis.</text>
</comment>
<evidence type="ECO:0000256" key="1">
    <source>
        <dbReference type="ARBA" id="ARBA00022603"/>
    </source>
</evidence>
<feature type="binding site" evidence="5">
    <location>
        <position position="87"/>
    </location>
    <ligand>
        <name>FAD</name>
        <dbReference type="ChEBI" id="CHEBI:57692"/>
        <note>ligand shared between neighboring subunits</note>
    </ligand>
</feature>
<dbReference type="EMBL" id="FOEC01000004">
    <property type="protein sequence ID" value="SEO69903.1"/>
    <property type="molecule type" value="Genomic_DNA"/>
</dbReference>
<dbReference type="Proteomes" id="UP000182975">
    <property type="component" value="Unassembled WGS sequence"/>
</dbReference>
<dbReference type="SUPFAM" id="SSF69796">
    <property type="entry name" value="Thymidylate synthase-complementing protein Thy1"/>
    <property type="match status" value="1"/>
</dbReference>
<keyword evidence="7" id="KW-1185">Reference proteome</keyword>
<dbReference type="AlphaFoldDB" id="A0A172RYY5"/>
<evidence type="ECO:0000256" key="2">
    <source>
        <dbReference type="ARBA" id="ARBA00022630"/>
    </source>
</evidence>
<dbReference type="GO" id="GO:0004799">
    <property type="term" value="F:thymidylate synthase activity"/>
    <property type="evidence" value="ECO:0007669"/>
    <property type="project" value="TreeGrafter"/>
</dbReference>
<dbReference type="PATRIC" id="fig|79604.3.peg.1358"/>
<keyword evidence="1 5" id="KW-0489">Methyltransferase</keyword>
<dbReference type="KEGG" id="ddt:AAY81_06720"/>
<organism evidence="6 7">
    <name type="scientific">Denitrobacterium detoxificans</name>
    <dbReference type="NCBI Taxonomy" id="79604"/>
    <lineage>
        <taxon>Bacteria</taxon>
        <taxon>Bacillati</taxon>
        <taxon>Actinomycetota</taxon>
        <taxon>Coriobacteriia</taxon>
        <taxon>Eggerthellales</taxon>
        <taxon>Eggerthellaceae</taxon>
        <taxon>Denitrobacterium</taxon>
    </lineage>
</organism>
<keyword evidence="3 5" id="KW-0545">Nucleotide biosynthesis</keyword>
<feature type="binding site" description="in other chain" evidence="5">
    <location>
        <begin position="87"/>
        <end position="91"/>
    </location>
    <ligand>
        <name>dUMP</name>
        <dbReference type="ChEBI" id="CHEBI:246422"/>
        <note>ligand shared between dimeric partners</note>
    </ligand>
</feature>
<dbReference type="GO" id="GO:0032259">
    <property type="term" value="P:methylation"/>
    <property type="evidence" value="ECO:0007669"/>
    <property type="project" value="UniProtKB-KW"/>
</dbReference>
<comment type="function">
    <text evidence="5">Catalyzes the reductive methylation of 2'-deoxyuridine-5'-monophosphate (dUMP) to 2'-deoxythymidine-5'-monophosphate (dTMP) while utilizing 5,10-methylenetetrahydrofolate (mTHF) as the methyl donor, and NADPH and FADH(2) as the reductant.</text>
</comment>
<comment type="catalytic activity">
    <reaction evidence="5">
        <text>dUMP + (6R)-5,10-methylene-5,6,7,8-tetrahydrofolate + NADPH + H(+) = dTMP + (6S)-5,6,7,8-tetrahydrofolate + NADP(+)</text>
        <dbReference type="Rhea" id="RHEA:29043"/>
        <dbReference type="ChEBI" id="CHEBI:15378"/>
        <dbReference type="ChEBI" id="CHEBI:15636"/>
        <dbReference type="ChEBI" id="CHEBI:57453"/>
        <dbReference type="ChEBI" id="CHEBI:57783"/>
        <dbReference type="ChEBI" id="CHEBI:58349"/>
        <dbReference type="ChEBI" id="CHEBI:63528"/>
        <dbReference type="ChEBI" id="CHEBI:246422"/>
        <dbReference type="EC" id="2.1.1.148"/>
    </reaction>
</comment>
<dbReference type="Pfam" id="PF02511">
    <property type="entry name" value="Thy1"/>
    <property type="match status" value="1"/>
</dbReference>
<dbReference type="InterPro" id="IPR003669">
    <property type="entry name" value="Thymidylate_synthase_ThyX"/>
</dbReference>
<dbReference type="OrthoDB" id="9780625at2"/>
<comment type="similarity">
    <text evidence="5">Belongs to the thymidylate synthase ThyX family.</text>
</comment>
<dbReference type="STRING" id="79604.AAY81_06720"/>
<dbReference type="PANTHER" id="PTHR34934:SF1">
    <property type="entry name" value="FLAVIN-DEPENDENT THYMIDYLATE SYNTHASE"/>
    <property type="match status" value="1"/>
</dbReference>
<keyword evidence="5" id="KW-0808">Transferase</keyword>
<keyword evidence="4 5" id="KW-0274">FAD</keyword>
<gene>
    <name evidence="5" type="primary">thyX</name>
    <name evidence="6" type="ORF">SAMN02910314_00909</name>
</gene>
<dbReference type="GO" id="GO:0050660">
    <property type="term" value="F:flavin adenine dinucleotide binding"/>
    <property type="evidence" value="ECO:0007669"/>
    <property type="project" value="UniProtKB-UniRule"/>
</dbReference>
<evidence type="ECO:0000313" key="6">
    <source>
        <dbReference type="EMBL" id="SEO69903.1"/>
    </source>
</evidence>
<dbReference type="GO" id="GO:0006231">
    <property type="term" value="P:dTMP biosynthetic process"/>
    <property type="evidence" value="ECO:0007669"/>
    <property type="project" value="UniProtKB-UniRule"/>
</dbReference>
<reference evidence="7" key="1">
    <citation type="submission" date="2016-10" db="EMBL/GenBank/DDBJ databases">
        <authorList>
            <person name="Varghese N."/>
        </authorList>
    </citation>
    <scope>NUCLEOTIDE SEQUENCE [LARGE SCALE GENOMIC DNA]</scope>
    <source>
        <strain evidence="7">DSM 21843</strain>
    </source>
</reference>
<proteinExistence type="inferred from homology"/>
<feature type="binding site" evidence="5">
    <location>
        <position position="164"/>
    </location>
    <ligand>
        <name>FAD</name>
        <dbReference type="ChEBI" id="CHEBI:57692"/>
        <note>ligand shared between neighboring subunits</note>
    </ligand>
</feature>
<dbReference type="PANTHER" id="PTHR34934">
    <property type="entry name" value="FLAVIN-DEPENDENT THYMIDYLATE SYNTHASE"/>
    <property type="match status" value="1"/>
</dbReference>
<dbReference type="EC" id="2.1.1.148" evidence="5"/>
<evidence type="ECO:0000313" key="7">
    <source>
        <dbReference type="Proteomes" id="UP000182975"/>
    </source>
</evidence>
<dbReference type="InterPro" id="IPR036098">
    <property type="entry name" value="Thymidylate_synthase_ThyX_sf"/>
</dbReference>
<evidence type="ECO:0000256" key="5">
    <source>
        <dbReference type="HAMAP-Rule" id="MF_01408"/>
    </source>
</evidence>
<feature type="binding site" evidence="5">
    <location>
        <position position="55"/>
    </location>
    <ligand>
        <name>FAD</name>
        <dbReference type="ChEBI" id="CHEBI:57692"/>
        <note>ligand shared between neighboring subunits</note>
    </ligand>
</feature>
<dbReference type="HAMAP" id="MF_01408">
    <property type="entry name" value="ThyX"/>
    <property type="match status" value="1"/>
</dbReference>
<feature type="active site" description="Involved in ionization of N3 of dUMP, leading to its activation" evidence="5">
    <location>
        <position position="169"/>
    </location>
</feature>
<sequence>MHVELLYHTPDPERAIATAARLCYAPVGASELMETMSEERVHSVLSTIMSSGHFSTLEHASFTFAIDGVSRALTHQLVRHRIASYNQQSQRYVKFKQGVAVVTPNTVSESAEAAEVYQQAIDAATDAYVKLLELGIPAEDARYLLPNAAESKIVVTMNARTLYHFFSERCCNRAQWEIRELAWQMLALVRPLAPFVFADAGPGCVRGHCPEGKMTCGEPYPRIDRASL</sequence>
<keyword evidence="5" id="KW-0521">NADP</keyword>
<dbReference type="Gene3D" id="3.30.1360.170">
    <property type="match status" value="1"/>
</dbReference>
<evidence type="ECO:0000256" key="4">
    <source>
        <dbReference type="ARBA" id="ARBA00022827"/>
    </source>
</evidence>
<dbReference type="GO" id="GO:0070402">
    <property type="term" value="F:NADPH binding"/>
    <property type="evidence" value="ECO:0007669"/>
    <property type="project" value="TreeGrafter"/>
</dbReference>
<dbReference type="CDD" id="cd20175">
    <property type="entry name" value="ThyX"/>
    <property type="match status" value="1"/>
</dbReference>
<comment type="subunit">
    <text evidence="5">Homotetramer.</text>
</comment>
<feature type="binding site" evidence="5">
    <location>
        <begin position="76"/>
        <end position="79"/>
    </location>
    <ligand>
        <name>dUMP</name>
        <dbReference type="ChEBI" id="CHEBI:246422"/>
        <note>ligand shared between dimeric partners</note>
    </ligand>
</feature>
<accession>A0A172RYY5</accession>
<feature type="binding site" description="in other chain" evidence="5">
    <location>
        <position position="142"/>
    </location>
    <ligand>
        <name>dUMP</name>
        <dbReference type="ChEBI" id="CHEBI:246422"/>
        <note>ligand shared between dimeric partners</note>
    </ligand>
</feature>
<name>A0A172RYY5_9ACTN</name>
<protein>
    <recommendedName>
        <fullName evidence="5">Flavin-dependent thymidylate synthase</fullName>
        <shortName evidence="5">FDTS</shortName>
        <ecNumber evidence="5">2.1.1.148</ecNumber>
    </recommendedName>
    <alternativeName>
        <fullName evidence="5">FAD-dependent thymidylate synthase</fullName>
    </alternativeName>
    <alternativeName>
        <fullName evidence="5">Thymidylate synthase ThyX</fullName>
        <shortName evidence="5">TS</shortName>
        <shortName evidence="5">TSase</shortName>
    </alternativeName>
</protein>
<dbReference type="NCBIfam" id="TIGR02170">
    <property type="entry name" value="thyX"/>
    <property type="match status" value="1"/>
</dbReference>
<dbReference type="PROSITE" id="PS51331">
    <property type="entry name" value="THYX"/>
    <property type="match status" value="1"/>
</dbReference>
<comment type="cofactor">
    <cofactor evidence="5">
        <name>FAD</name>
        <dbReference type="ChEBI" id="CHEBI:57692"/>
    </cofactor>
    <text evidence="5">Binds 4 FAD per tetramer. Each FAD binding site is formed by three monomers.</text>
</comment>
<dbReference type="GO" id="GO:0006235">
    <property type="term" value="P:dTTP biosynthetic process"/>
    <property type="evidence" value="ECO:0007669"/>
    <property type="project" value="UniProtKB-UniRule"/>
</dbReference>
<feature type="binding site" evidence="5">
    <location>
        <begin position="79"/>
        <end position="81"/>
    </location>
    <ligand>
        <name>FAD</name>
        <dbReference type="ChEBI" id="CHEBI:57692"/>
        <note>ligand shared between neighboring subunits</note>
    </ligand>
</feature>